<keyword evidence="3" id="KW-0472">Membrane</keyword>
<dbReference type="RefSeq" id="WP_258830008.1">
    <property type="nucleotide sequence ID" value="NZ_JANUHA010000021.1"/>
</dbReference>
<dbReference type="PANTHER" id="PTHR30203">
    <property type="entry name" value="OUTER MEMBRANE CATION EFFLUX PROTEIN"/>
    <property type="match status" value="1"/>
</dbReference>
<dbReference type="EMBL" id="JANUHA010000021">
    <property type="protein sequence ID" value="MCS0599006.1"/>
    <property type="molecule type" value="Genomic_DNA"/>
</dbReference>
<evidence type="ECO:0000256" key="2">
    <source>
        <dbReference type="SAM" id="Coils"/>
    </source>
</evidence>
<reference evidence="4 5" key="1">
    <citation type="submission" date="2022-08" db="EMBL/GenBank/DDBJ databases">
        <title>Reclassification of Massilia species as members of the genera Telluria, Duganella, Pseudoduganella, Mokoshia gen. nov. and Zemynaea gen. nov. using orthogonal and non-orthogonal genome-based approaches.</title>
        <authorList>
            <person name="Bowman J.P."/>
        </authorList>
    </citation>
    <scope>NUCLEOTIDE SEQUENCE [LARGE SCALE GENOMIC DNA]</scope>
    <source>
        <strain evidence="4 5">JCM 31661</strain>
    </source>
</reference>
<gene>
    <name evidence="4" type="ORF">NX780_21910</name>
</gene>
<dbReference type="Proteomes" id="UP001206572">
    <property type="component" value="Unassembled WGS sequence"/>
</dbReference>
<keyword evidence="3" id="KW-1133">Transmembrane helix</keyword>
<dbReference type="Pfam" id="PF02321">
    <property type="entry name" value="OEP"/>
    <property type="match status" value="1"/>
</dbReference>
<organism evidence="4 5">
    <name type="scientific">Massilia agri</name>
    <dbReference type="NCBI Taxonomy" id="1886785"/>
    <lineage>
        <taxon>Bacteria</taxon>
        <taxon>Pseudomonadati</taxon>
        <taxon>Pseudomonadota</taxon>
        <taxon>Betaproteobacteria</taxon>
        <taxon>Burkholderiales</taxon>
        <taxon>Oxalobacteraceae</taxon>
        <taxon>Telluria group</taxon>
        <taxon>Massilia</taxon>
    </lineage>
</organism>
<evidence type="ECO:0000313" key="4">
    <source>
        <dbReference type="EMBL" id="MCS0599006.1"/>
    </source>
</evidence>
<keyword evidence="3" id="KW-0812">Transmembrane</keyword>
<comment type="caution">
    <text evidence="4">The sequence shown here is derived from an EMBL/GenBank/DDBJ whole genome shotgun (WGS) entry which is preliminary data.</text>
</comment>
<evidence type="ECO:0000256" key="1">
    <source>
        <dbReference type="ARBA" id="ARBA00007613"/>
    </source>
</evidence>
<sequence>MLSRDIKARHPAPRPAVRPLRAVLFVVFTVSVVVTNATVASERVLSLVEAQQQAVERSRLLAAKDHAVQSAREMSVAAGQLPDAVLKLGVDNLPINGQDRFSMTRDFMTMRRIGVMQELTRTDKRRLRAQRFEREAEKSVAEKSATTATIERETALAWLDRYYAEAMSTAIAEQLDQAKLEIQAAESAYRAGRGNQADIFNSRSAFAFLEDKASDIRRRIGNANIVLARWIGDAAQLPLGDKPAVDSIRLDEATLEAQLGHHPELAVLAKQEDIATTEAQLAKANKKADWSIEVAVQKRGPGYSDMASVGLSVPLQWDRKNRQDRELSSKLAQVEQARAEREDALRAHVAEVRAMLNEWHTNRQRQIRYEQELIPFARSRTEASLASYRGGKATLADVLVARRSEIDVRLQALQLGQETDRLWAQLNFLFPQYGHTQPLRSRANKDF</sequence>
<dbReference type="Gene3D" id="1.20.1600.10">
    <property type="entry name" value="Outer membrane efflux proteins (OEP)"/>
    <property type="match status" value="1"/>
</dbReference>
<dbReference type="SUPFAM" id="SSF56954">
    <property type="entry name" value="Outer membrane efflux proteins (OEP)"/>
    <property type="match status" value="1"/>
</dbReference>
<proteinExistence type="inferred from homology"/>
<keyword evidence="2" id="KW-0175">Coiled coil</keyword>
<name>A0ABT2ARY0_9BURK</name>
<comment type="similarity">
    <text evidence="1">Belongs to the outer membrane factor (OMF) (TC 1.B.17) family.</text>
</comment>
<feature type="coiled-coil region" evidence="2">
    <location>
        <begin position="320"/>
        <end position="347"/>
    </location>
</feature>
<keyword evidence="5" id="KW-1185">Reference proteome</keyword>
<protein>
    <submittedName>
        <fullName evidence="4">TolC family protein</fullName>
    </submittedName>
</protein>
<dbReference type="InterPro" id="IPR003423">
    <property type="entry name" value="OMP_efflux"/>
</dbReference>
<evidence type="ECO:0000313" key="5">
    <source>
        <dbReference type="Proteomes" id="UP001206572"/>
    </source>
</evidence>
<dbReference type="InterPro" id="IPR010131">
    <property type="entry name" value="MdtP/NodT-like"/>
</dbReference>
<accession>A0ABT2ARY0</accession>
<evidence type="ECO:0000256" key="3">
    <source>
        <dbReference type="SAM" id="Phobius"/>
    </source>
</evidence>
<feature type="transmembrane region" description="Helical" evidence="3">
    <location>
        <begin position="20"/>
        <end position="39"/>
    </location>
</feature>